<dbReference type="OrthoDB" id="429577at2759"/>
<feature type="compositionally biased region" description="Low complexity" evidence="1">
    <location>
        <begin position="24"/>
        <end position="37"/>
    </location>
</feature>
<reference evidence="2" key="1">
    <citation type="submission" date="2021-02" db="EMBL/GenBank/DDBJ databases">
        <authorList>
            <person name="Dougan E. K."/>
            <person name="Rhodes N."/>
            <person name="Thang M."/>
            <person name="Chan C."/>
        </authorList>
    </citation>
    <scope>NUCLEOTIDE SEQUENCE</scope>
</reference>
<feature type="region of interest" description="Disordered" evidence="1">
    <location>
        <begin position="21"/>
        <end position="110"/>
    </location>
</feature>
<feature type="compositionally biased region" description="Acidic residues" evidence="1">
    <location>
        <begin position="74"/>
        <end position="92"/>
    </location>
</feature>
<dbReference type="AlphaFoldDB" id="A0A812MNG9"/>
<proteinExistence type="predicted"/>
<dbReference type="Proteomes" id="UP000601435">
    <property type="component" value="Unassembled WGS sequence"/>
</dbReference>
<name>A0A812MNG9_9DINO</name>
<organism evidence="2 3">
    <name type="scientific">Symbiodinium necroappetens</name>
    <dbReference type="NCBI Taxonomy" id="1628268"/>
    <lineage>
        <taxon>Eukaryota</taxon>
        <taxon>Sar</taxon>
        <taxon>Alveolata</taxon>
        <taxon>Dinophyceae</taxon>
        <taxon>Suessiales</taxon>
        <taxon>Symbiodiniaceae</taxon>
        <taxon>Symbiodinium</taxon>
    </lineage>
</organism>
<evidence type="ECO:0000256" key="1">
    <source>
        <dbReference type="SAM" id="MobiDB-lite"/>
    </source>
</evidence>
<dbReference type="EMBL" id="CAJNJA010010769">
    <property type="protein sequence ID" value="CAE7262273.1"/>
    <property type="molecule type" value="Genomic_DNA"/>
</dbReference>
<protein>
    <submittedName>
        <fullName evidence="2">Uncharacterized protein</fullName>
    </submittedName>
</protein>
<feature type="non-terminal residue" evidence="2">
    <location>
        <position position="268"/>
    </location>
</feature>
<accession>A0A812MNG9</accession>
<keyword evidence="3" id="KW-1185">Reference proteome</keyword>
<gene>
    <name evidence="2" type="ORF">SNEC2469_LOCUS6031</name>
</gene>
<comment type="caution">
    <text evidence="2">The sequence shown here is derived from an EMBL/GenBank/DDBJ whole genome shotgun (WGS) entry which is preliminary data.</text>
</comment>
<evidence type="ECO:0000313" key="3">
    <source>
        <dbReference type="Proteomes" id="UP000601435"/>
    </source>
</evidence>
<sequence>MPGQLRRKAIFHKGGSFLSISAVPTEAAPEPAPTETTKSGHVDTASPQGVEPATQEVQKEAKTVDLPSPRQEQEEPCSEPESEEPSESSESEGADKEASAPRVSQGEPLEDLKALDAEAVVKAIPVESVSRQAEHALDGAQMCMKVARLASEATGTCRSWSQLLRCGTHLLDSTHCVTQASQSVSRCAVGVPSDLIPLLEKIKTAEGMTRQAVSATRDLMQCTEIISERGLRATELSNRLLQQSKELASTLQSVAGADEMSSFACRTR</sequence>
<evidence type="ECO:0000313" key="2">
    <source>
        <dbReference type="EMBL" id="CAE7262273.1"/>
    </source>
</evidence>